<evidence type="ECO:0000313" key="6">
    <source>
        <dbReference type="EMBL" id="SFF66059.1"/>
    </source>
</evidence>
<gene>
    <name evidence="6" type="ORF">SAMN04488120_11914</name>
</gene>
<name>A0A1I2KID2_9GAMM</name>
<evidence type="ECO:0000256" key="2">
    <source>
        <dbReference type="ARBA" id="ARBA00022837"/>
    </source>
</evidence>
<dbReference type="Pfam" id="PF05567">
    <property type="entry name" value="T4P_PilY1"/>
    <property type="match status" value="1"/>
</dbReference>
<sequence>MPVHRLSSSSLRPVRVLIGAMLLGAGTAHAVVTVDQSPLTVRNPLPPNVTLILDDSGSMQWTVMPDDPPGNDGRDTELINANVNGVYYHPDVRYLPPYTVTAQPNAVNPTTSRYPNASFTAAWYDGFNPTSGSLINIATYQPANSFADGPSAIGNATPRFSHTFRIDVAPQYRYAHHTGCPPGTSGPNAQGLCTAGGAAIDEPPYCQGHNNYAATQDRCNEVQARPDPCSSIPAPGAPGAPNSPGLTLSNDQCRASGRPSEAPRCQGYGGYDSSRNRCNQQRFRPEACGDTLAPGGSGNVNSAGLVLQNDRCRTPSVPPNCPDGYEFALDAGPAGEDCRQLIDAGGSRHRGYFVYIEPSTNLRHYVGVSGAASTAAGSSSAPIAGTCAELTGNSSSNLTTGESFASGFPAARCHNADDDTGLRDPNGNVITFGQNVANWFSYYRKRLYMAKSGLMNALAGLEPSIRFGFASINGGYNSSNTNANNLPADRVSGSTNTRPAIARVKPYGDGSASTQRAAFWDWLVRAEAVGGTPLQAALKAVGDYYQGEAQPWQSGSVENPNNPSQELSCRQAYAILTTDGYWNGTVPSLGNVDGPANRSIVRRDGPNGQCFEYPRKSSSSSVCDAPISPVPFVDDASNTLADVAMQYWLTDLRPSTPNNVPTSSGDPAFWQHMTTFTVGLFGRDDNLPNVTPNGTTAQDVALWASAGGAPNNFAWPTPSADSINNIADLVHAGINGRGGFFSAGNPEQFESGLRTAMLRISERVGTGASLAANSTRLDTGTTTYQSMYFSGKWKGDLKAFAVDPASGAISSVPLWVASTRLPAASARTIKTYNPTGTSSSARFPALTSPTVLSSAQQSALGSTATERQAIIDYLRGDASLERRNGGTFRDRDTALGDIVSSQPVYVGAPDPNLFRDRTFPGSSDYAAFAAAQSTREPRIWVAANDGMVHAFNAANSGSSPAPGEETFAFLPDAVIRSGIKVLADPNYGTASQPHQFFNDGELTVADAYLNNAWRTVLVGTTGRGTAKSVYALDITDPANPTLLWERNATDGLSGSNWIGQTTGKPVVALVGNASSPSWVVLVGNGYNSAQNKAALLQFDLATGALSVYQTDASTDNGLAQAAVWISDPTTGIGTQAYAGDLRGRVWKFDLTNAASNGTLLYTATTAGGTAQPITGGMLAGKDPATGNLWLFFGTGRYLTQSDLSDTTVQTWYGIIVDSAGSDFGDAPGSGRGLLRQRQILSETAADPDANPPRLGARTISAGTAGDMSGRQGWYIDLVVQGGTAQGERMVTPNQFQGSLLLGTTRIPVSSDPCNPSGSGWIMAVDPFDGTAPDANFFDVNGDGRFNDSDKVGGQVAAGVGFSSVPNNPIFVGNTMLVSFDNATTSSVRTSGTVGQLRRISWREWVGQ</sequence>
<feature type="compositionally biased region" description="Low complexity" evidence="3">
    <location>
        <begin position="228"/>
        <end position="245"/>
    </location>
</feature>
<evidence type="ECO:0000256" key="4">
    <source>
        <dbReference type="SAM" id="SignalP"/>
    </source>
</evidence>
<dbReference type="InterPro" id="IPR008707">
    <property type="entry name" value="B-propeller_PilY1"/>
</dbReference>
<feature type="domain" description="PilY1 beta-propeller" evidence="5">
    <location>
        <begin position="895"/>
        <end position="1243"/>
    </location>
</feature>
<dbReference type="OrthoDB" id="7156875at2"/>
<reference evidence="6 7" key="1">
    <citation type="submission" date="2016-10" db="EMBL/GenBank/DDBJ databases">
        <authorList>
            <person name="de Groot N.N."/>
        </authorList>
    </citation>
    <scope>NUCLEOTIDE SEQUENCE [LARGE SCALE GENOMIC DNA]</scope>
    <source>
        <strain evidence="6 7">DSM 23609</strain>
    </source>
</reference>
<proteinExistence type="predicted"/>
<organism evidence="6 7">
    <name type="scientific">Fontimonas thermophila</name>
    <dbReference type="NCBI Taxonomy" id="1076937"/>
    <lineage>
        <taxon>Bacteria</taxon>
        <taxon>Pseudomonadati</taxon>
        <taxon>Pseudomonadota</taxon>
        <taxon>Gammaproteobacteria</taxon>
        <taxon>Nevskiales</taxon>
        <taxon>Nevskiaceae</taxon>
        <taxon>Fontimonas</taxon>
    </lineage>
</organism>
<feature type="signal peptide" evidence="4">
    <location>
        <begin position="1"/>
        <end position="30"/>
    </location>
</feature>
<feature type="chain" id="PRO_5011738898" evidence="4">
    <location>
        <begin position="31"/>
        <end position="1407"/>
    </location>
</feature>
<dbReference type="STRING" id="1076937.SAMN04488120_11914"/>
<dbReference type="EMBL" id="FOOC01000019">
    <property type="protein sequence ID" value="SFF66059.1"/>
    <property type="molecule type" value="Genomic_DNA"/>
</dbReference>
<evidence type="ECO:0000313" key="7">
    <source>
        <dbReference type="Proteomes" id="UP000199771"/>
    </source>
</evidence>
<dbReference type="Proteomes" id="UP000199771">
    <property type="component" value="Unassembled WGS sequence"/>
</dbReference>
<accession>A0A1I2KID2</accession>
<dbReference type="RefSeq" id="WP_143383695.1">
    <property type="nucleotide sequence ID" value="NZ_FOOC01000019.1"/>
</dbReference>
<keyword evidence="2" id="KW-0106">Calcium</keyword>
<evidence type="ECO:0000256" key="3">
    <source>
        <dbReference type="SAM" id="MobiDB-lite"/>
    </source>
</evidence>
<protein>
    <submittedName>
        <fullName evidence="6">PilC beta-propeller domain-containing protein</fullName>
    </submittedName>
</protein>
<dbReference type="GO" id="GO:0046872">
    <property type="term" value="F:metal ion binding"/>
    <property type="evidence" value="ECO:0007669"/>
    <property type="project" value="UniProtKB-KW"/>
</dbReference>
<feature type="region of interest" description="Disordered" evidence="3">
    <location>
        <begin position="223"/>
        <end position="268"/>
    </location>
</feature>
<evidence type="ECO:0000259" key="5">
    <source>
        <dbReference type="Pfam" id="PF05567"/>
    </source>
</evidence>
<keyword evidence="1" id="KW-0479">Metal-binding</keyword>
<keyword evidence="7" id="KW-1185">Reference proteome</keyword>
<evidence type="ECO:0000256" key="1">
    <source>
        <dbReference type="ARBA" id="ARBA00022723"/>
    </source>
</evidence>
<keyword evidence="4" id="KW-0732">Signal</keyword>